<keyword evidence="2" id="KW-1185">Reference proteome</keyword>
<gene>
    <name evidence="1" type="ORF">TRAPUB_6037</name>
</gene>
<name>A0A1M2V6Z4_TRAPU</name>
<dbReference type="EMBL" id="MNAD01001618">
    <property type="protein sequence ID" value="OJT03368.1"/>
    <property type="molecule type" value="Genomic_DNA"/>
</dbReference>
<dbReference type="AlphaFoldDB" id="A0A1M2V6Z4"/>
<sequence>MRDAPLQDPGTGGFNPILFAMVETVPRPFVSRAKLLSRLARVLNRVSPVKALISGLEDAPTM</sequence>
<reference evidence="1 2" key="1">
    <citation type="submission" date="2016-10" db="EMBL/GenBank/DDBJ databases">
        <title>Genome sequence of the basidiomycete white-rot fungus Trametes pubescens.</title>
        <authorList>
            <person name="Makela M.R."/>
            <person name="Granchi Z."/>
            <person name="Peng M."/>
            <person name="De Vries R.P."/>
            <person name="Grigoriev I."/>
            <person name="Riley R."/>
            <person name="Hilden K."/>
        </authorList>
    </citation>
    <scope>NUCLEOTIDE SEQUENCE [LARGE SCALE GENOMIC DNA]</scope>
    <source>
        <strain evidence="1 2">FBCC735</strain>
    </source>
</reference>
<comment type="caution">
    <text evidence="1">The sequence shown here is derived from an EMBL/GenBank/DDBJ whole genome shotgun (WGS) entry which is preliminary data.</text>
</comment>
<evidence type="ECO:0000313" key="2">
    <source>
        <dbReference type="Proteomes" id="UP000184267"/>
    </source>
</evidence>
<dbReference type="Proteomes" id="UP000184267">
    <property type="component" value="Unassembled WGS sequence"/>
</dbReference>
<protein>
    <submittedName>
        <fullName evidence="1">Uncharacterized protein</fullName>
    </submittedName>
</protein>
<accession>A0A1M2V6Z4</accession>
<evidence type="ECO:0000313" key="1">
    <source>
        <dbReference type="EMBL" id="OJT03368.1"/>
    </source>
</evidence>
<proteinExistence type="predicted"/>
<organism evidence="1 2">
    <name type="scientific">Trametes pubescens</name>
    <name type="common">White-rot fungus</name>
    <dbReference type="NCBI Taxonomy" id="154538"/>
    <lineage>
        <taxon>Eukaryota</taxon>
        <taxon>Fungi</taxon>
        <taxon>Dikarya</taxon>
        <taxon>Basidiomycota</taxon>
        <taxon>Agaricomycotina</taxon>
        <taxon>Agaricomycetes</taxon>
        <taxon>Polyporales</taxon>
        <taxon>Polyporaceae</taxon>
        <taxon>Trametes</taxon>
    </lineage>
</organism>